<evidence type="ECO:0000313" key="6">
    <source>
        <dbReference type="EMBL" id="SHK03049.1"/>
    </source>
</evidence>
<sequence length="279" mass="29586">MHARQLRYFLAIVEHRGYTAAARALHISQPTLTVAMRGLEEVVGAELFRRAGRRVVLSDAGRRFLPLARRLAGELDELDDAARSVGDPAGQRLVLCVAHELVESPVAELVGAYRGTWPDVAVEIVEPEGEPGTAVVHGTADIGFGLRPGPLRRFGRAVTVPVATRRFGLAGEVPDPVLAGPAGSASRVLLDRLPGGPATPAAVARSDRLESLVRAGVGAAVLPLAVCERLGAAGIPFTTDPRLACSVVVTYRAPSTGAAAREFLRLLRRRLETPGGRDW</sequence>
<dbReference type="InterPro" id="IPR036388">
    <property type="entry name" value="WH-like_DNA-bd_sf"/>
</dbReference>
<comment type="similarity">
    <text evidence="1">Belongs to the LysR transcriptional regulatory family.</text>
</comment>
<dbReference type="Gene3D" id="1.10.10.10">
    <property type="entry name" value="Winged helix-like DNA-binding domain superfamily/Winged helix DNA-binding domain"/>
    <property type="match status" value="1"/>
</dbReference>
<dbReference type="SUPFAM" id="SSF53850">
    <property type="entry name" value="Periplasmic binding protein-like II"/>
    <property type="match status" value="1"/>
</dbReference>
<dbReference type="PANTHER" id="PTHR30346:SF28">
    <property type="entry name" value="HTH-TYPE TRANSCRIPTIONAL REGULATOR CYNR"/>
    <property type="match status" value="1"/>
</dbReference>
<keyword evidence="7" id="KW-1185">Reference proteome</keyword>
<proteinExistence type="inferred from homology"/>
<accession>A0A1M6P510</accession>
<protein>
    <submittedName>
        <fullName evidence="6">DNA-binding transcriptional regulator, LysR family</fullName>
    </submittedName>
</protein>
<dbReference type="Pfam" id="PF00126">
    <property type="entry name" value="HTH_1"/>
    <property type="match status" value="1"/>
</dbReference>
<keyword evidence="2" id="KW-0805">Transcription regulation</keyword>
<evidence type="ECO:0000313" key="7">
    <source>
        <dbReference type="Proteomes" id="UP000184363"/>
    </source>
</evidence>
<evidence type="ECO:0000256" key="2">
    <source>
        <dbReference type="ARBA" id="ARBA00023015"/>
    </source>
</evidence>
<organism evidence="6 7">
    <name type="scientific">Pseudonocardia thermophila</name>
    <dbReference type="NCBI Taxonomy" id="1848"/>
    <lineage>
        <taxon>Bacteria</taxon>
        <taxon>Bacillati</taxon>
        <taxon>Actinomycetota</taxon>
        <taxon>Actinomycetes</taxon>
        <taxon>Pseudonocardiales</taxon>
        <taxon>Pseudonocardiaceae</taxon>
        <taxon>Pseudonocardia</taxon>
    </lineage>
</organism>
<keyword evidence="4" id="KW-0804">Transcription</keyword>
<evidence type="ECO:0000256" key="4">
    <source>
        <dbReference type="ARBA" id="ARBA00023163"/>
    </source>
</evidence>
<dbReference type="PROSITE" id="PS50931">
    <property type="entry name" value="HTH_LYSR"/>
    <property type="match status" value="1"/>
</dbReference>
<dbReference type="AlphaFoldDB" id="A0A1M6P510"/>
<dbReference type="OrthoDB" id="3181812at2"/>
<dbReference type="RefSeq" id="WP_073455211.1">
    <property type="nucleotide sequence ID" value="NZ_FRAP01000002.1"/>
</dbReference>
<dbReference type="SUPFAM" id="SSF46785">
    <property type="entry name" value="Winged helix' DNA-binding domain"/>
    <property type="match status" value="1"/>
</dbReference>
<dbReference type="InterPro" id="IPR036390">
    <property type="entry name" value="WH_DNA-bd_sf"/>
</dbReference>
<dbReference type="GO" id="GO:0003700">
    <property type="term" value="F:DNA-binding transcription factor activity"/>
    <property type="evidence" value="ECO:0007669"/>
    <property type="project" value="InterPro"/>
</dbReference>
<feature type="domain" description="HTH lysR-type" evidence="5">
    <location>
        <begin position="1"/>
        <end position="58"/>
    </location>
</feature>
<dbReference type="InterPro" id="IPR005119">
    <property type="entry name" value="LysR_subst-bd"/>
</dbReference>
<dbReference type="PRINTS" id="PR00039">
    <property type="entry name" value="HTHLYSR"/>
</dbReference>
<dbReference type="Proteomes" id="UP000184363">
    <property type="component" value="Unassembled WGS sequence"/>
</dbReference>
<dbReference type="FunFam" id="1.10.10.10:FF:000001">
    <property type="entry name" value="LysR family transcriptional regulator"/>
    <property type="match status" value="1"/>
</dbReference>
<dbReference type="PANTHER" id="PTHR30346">
    <property type="entry name" value="TRANSCRIPTIONAL DUAL REGULATOR HCAR-RELATED"/>
    <property type="match status" value="1"/>
</dbReference>
<gene>
    <name evidence="6" type="ORF">SAMN05443637_10252</name>
</gene>
<dbReference type="EMBL" id="FRAP01000002">
    <property type="protein sequence ID" value="SHK03049.1"/>
    <property type="molecule type" value="Genomic_DNA"/>
</dbReference>
<dbReference type="GO" id="GO:0003677">
    <property type="term" value="F:DNA binding"/>
    <property type="evidence" value="ECO:0007669"/>
    <property type="project" value="UniProtKB-KW"/>
</dbReference>
<dbReference type="GO" id="GO:0032993">
    <property type="term" value="C:protein-DNA complex"/>
    <property type="evidence" value="ECO:0007669"/>
    <property type="project" value="TreeGrafter"/>
</dbReference>
<dbReference type="Pfam" id="PF03466">
    <property type="entry name" value="LysR_substrate"/>
    <property type="match status" value="1"/>
</dbReference>
<dbReference type="InterPro" id="IPR000847">
    <property type="entry name" value="LysR_HTH_N"/>
</dbReference>
<name>A0A1M6P510_PSETH</name>
<dbReference type="STRING" id="1848.SAMN05443637_10252"/>
<reference evidence="6 7" key="1">
    <citation type="submission" date="2016-11" db="EMBL/GenBank/DDBJ databases">
        <authorList>
            <person name="Jaros S."/>
            <person name="Januszkiewicz K."/>
            <person name="Wedrychowicz H."/>
        </authorList>
    </citation>
    <scope>NUCLEOTIDE SEQUENCE [LARGE SCALE GENOMIC DNA]</scope>
    <source>
        <strain evidence="6 7">DSM 43832</strain>
    </source>
</reference>
<evidence type="ECO:0000259" key="5">
    <source>
        <dbReference type="PROSITE" id="PS50931"/>
    </source>
</evidence>
<evidence type="ECO:0000256" key="1">
    <source>
        <dbReference type="ARBA" id="ARBA00009437"/>
    </source>
</evidence>
<evidence type="ECO:0000256" key="3">
    <source>
        <dbReference type="ARBA" id="ARBA00023125"/>
    </source>
</evidence>
<keyword evidence="3 6" id="KW-0238">DNA-binding</keyword>